<name>A0AAX3SZ11_SPICI</name>
<keyword evidence="1" id="KW-1133">Transmembrane helix</keyword>
<evidence type="ECO:0000313" key="2">
    <source>
        <dbReference type="EMBL" id="WFG96509.1"/>
    </source>
</evidence>
<dbReference type="Proteomes" id="UP001214629">
    <property type="component" value="Chromosome"/>
</dbReference>
<dbReference type="EMBL" id="CP096246">
    <property type="protein sequence ID" value="WFG96509.1"/>
    <property type="molecule type" value="Genomic_DNA"/>
</dbReference>
<proteinExistence type="predicted"/>
<protein>
    <submittedName>
        <fullName evidence="2">Uncharacterized protein</fullName>
    </submittedName>
</protein>
<gene>
    <name evidence="2" type="ORF">M0C40_00380</name>
</gene>
<dbReference type="AlphaFoldDB" id="A0AAX3SZ11"/>
<feature type="transmembrane region" description="Helical" evidence="1">
    <location>
        <begin position="43"/>
        <end position="62"/>
    </location>
</feature>
<sequence>MIDDDNNFIHSFHWKPNINTIVNPTQTAIIKASVIVILRQKRYLASFSFLVLHFSSFAPLSFKNYFYI</sequence>
<evidence type="ECO:0000313" key="3">
    <source>
        <dbReference type="Proteomes" id="UP001214629"/>
    </source>
</evidence>
<keyword evidence="1" id="KW-0812">Transmembrane</keyword>
<reference evidence="2 3" key="1">
    <citation type="submission" date="2022-04" db="EMBL/GenBank/DDBJ databases">
        <title>Whole genome of Spiroplasma citri.</title>
        <authorList>
            <person name="Khanchezar A."/>
            <person name="Izadpanah K."/>
            <person name="Taghavi M."/>
            <person name="Ghorbani A."/>
            <person name="Beven L."/>
        </authorList>
    </citation>
    <scope>NUCLEOTIDE SEQUENCE [LARGE SCALE GENOMIC DNA]</scope>
    <source>
        <strain evidence="2 3">D4</strain>
    </source>
</reference>
<accession>A0AAX3SZ11</accession>
<keyword evidence="1" id="KW-0472">Membrane</keyword>
<keyword evidence="3" id="KW-1185">Reference proteome</keyword>
<organism evidence="2 3">
    <name type="scientific">Spiroplasma citri</name>
    <dbReference type="NCBI Taxonomy" id="2133"/>
    <lineage>
        <taxon>Bacteria</taxon>
        <taxon>Bacillati</taxon>
        <taxon>Mycoplasmatota</taxon>
        <taxon>Mollicutes</taxon>
        <taxon>Entomoplasmatales</taxon>
        <taxon>Spiroplasmataceae</taxon>
        <taxon>Spiroplasma</taxon>
    </lineage>
</organism>
<evidence type="ECO:0000256" key="1">
    <source>
        <dbReference type="SAM" id="Phobius"/>
    </source>
</evidence>